<feature type="binding site" description="axial binding residue" evidence="7">
    <location>
        <position position="99"/>
    </location>
    <ligand>
        <name>heme</name>
        <dbReference type="ChEBI" id="CHEBI:30413"/>
    </ligand>
    <ligandPart>
        <name>Fe</name>
        <dbReference type="ChEBI" id="CHEBI:18248"/>
    </ligandPart>
</feature>
<comment type="cofactor">
    <cofactor evidence="1 7">
        <name>heme</name>
        <dbReference type="ChEBI" id="CHEBI:30413"/>
    </cofactor>
</comment>
<dbReference type="PROSITE" id="PS00086">
    <property type="entry name" value="CYTOCHROME_P450"/>
    <property type="match status" value="1"/>
</dbReference>
<keyword evidence="6" id="KW-0472">Membrane</keyword>
<evidence type="ECO:0000256" key="1">
    <source>
        <dbReference type="ARBA" id="ARBA00001971"/>
    </source>
</evidence>
<dbReference type="Proteomes" id="UP000288805">
    <property type="component" value="Unassembled WGS sequence"/>
</dbReference>
<evidence type="ECO:0000256" key="6">
    <source>
        <dbReference type="ARBA" id="ARBA00023136"/>
    </source>
</evidence>
<comment type="similarity">
    <text evidence="8">Belongs to the cytochrome P450 family.</text>
</comment>
<dbReference type="SUPFAM" id="SSF48264">
    <property type="entry name" value="Cytochrome P450"/>
    <property type="match status" value="1"/>
</dbReference>
<dbReference type="GO" id="GO:0020037">
    <property type="term" value="F:heme binding"/>
    <property type="evidence" value="ECO:0007669"/>
    <property type="project" value="InterPro"/>
</dbReference>
<dbReference type="Pfam" id="PF00067">
    <property type="entry name" value="p450"/>
    <property type="match status" value="1"/>
</dbReference>
<dbReference type="InterPro" id="IPR017972">
    <property type="entry name" value="Cyt_P450_CS"/>
</dbReference>
<proteinExistence type="inferred from homology"/>
<comment type="subcellular location">
    <subcellularLocation>
        <location evidence="2">Membrane</location>
        <topology evidence="2">Single-pass membrane protein</topology>
    </subcellularLocation>
</comment>
<dbReference type="InterPro" id="IPR001128">
    <property type="entry name" value="Cyt_P450"/>
</dbReference>
<dbReference type="InterPro" id="IPR002401">
    <property type="entry name" value="Cyt_P450_E_grp-I"/>
</dbReference>
<evidence type="ECO:0000256" key="8">
    <source>
        <dbReference type="RuleBase" id="RU000461"/>
    </source>
</evidence>
<gene>
    <name evidence="9" type="primary">CYP89A2_21</name>
    <name evidence="9" type="ORF">CK203_109310</name>
</gene>
<evidence type="ECO:0000256" key="5">
    <source>
        <dbReference type="ARBA" id="ARBA00022989"/>
    </source>
</evidence>
<organism evidence="9 10">
    <name type="scientific">Vitis vinifera</name>
    <name type="common">Grape</name>
    <dbReference type="NCBI Taxonomy" id="29760"/>
    <lineage>
        <taxon>Eukaryota</taxon>
        <taxon>Viridiplantae</taxon>
        <taxon>Streptophyta</taxon>
        <taxon>Embryophyta</taxon>
        <taxon>Tracheophyta</taxon>
        <taxon>Spermatophyta</taxon>
        <taxon>Magnoliopsida</taxon>
        <taxon>eudicotyledons</taxon>
        <taxon>Gunneridae</taxon>
        <taxon>Pentapetalae</taxon>
        <taxon>rosids</taxon>
        <taxon>Vitales</taxon>
        <taxon>Vitaceae</taxon>
        <taxon>Viteae</taxon>
        <taxon>Vitis</taxon>
    </lineage>
</organism>
<dbReference type="InterPro" id="IPR051103">
    <property type="entry name" value="Plant_metabolite_P450s"/>
</dbReference>
<dbReference type="PANTHER" id="PTHR24298:SF800">
    <property type="entry name" value="CYTOCHROME P450 89A2-RELATED"/>
    <property type="match status" value="1"/>
</dbReference>
<evidence type="ECO:0000256" key="4">
    <source>
        <dbReference type="ARBA" id="ARBA00022723"/>
    </source>
</evidence>
<keyword evidence="8" id="KW-0503">Monooxygenase</keyword>
<keyword evidence="7 8" id="KW-0349">Heme</keyword>
<dbReference type="PRINTS" id="PR00385">
    <property type="entry name" value="P450"/>
</dbReference>
<dbReference type="PRINTS" id="PR00463">
    <property type="entry name" value="EP450I"/>
</dbReference>
<comment type="caution">
    <text evidence="9">The sequence shown here is derived from an EMBL/GenBank/DDBJ whole genome shotgun (WGS) entry which is preliminary data.</text>
</comment>
<dbReference type="GO" id="GO:0005506">
    <property type="term" value="F:iron ion binding"/>
    <property type="evidence" value="ECO:0007669"/>
    <property type="project" value="InterPro"/>
</dbReference>
<evidence type="ECO:0000256" key="3">
    <source>
        <dbReference type="ARBA" id="ARBA00022692"/>
    </source>
</evidence>
<evidence type="ECO:0000313" key="9">
    <source>
        <dbReference type="EMBL" id="RVW21604.1"/>
    </source>
</evidence>
<protein>
    <submittedName>
        <fullName evidence="9">Cytochrome P450 89A2</fullName>
    </submittedName>
</protein>
<evidence type="ECO:0000256" key="7">
    <source>
        <dbReference type="PIRSR" id="PIRSR602401-1"/>
    </source>
</evidence>
<accession>A0A438CEH5</accession>
<dbReference type="AlphaFoldDB" id="A0A438CEH5"/>
<keyword evidence="7 8" id="KW-0408">Iron</keyword>
<keyword evidence="5" id="KW-1133">Transmembrane helix</keyword>
<evidence type="ECO:0000256" key="2">
    <source>
        <dbReference type="ARBA" id="ARBA00004167"/>
    </source>
</evidence>
<name>A0A438CEH5_VITVI</name>
<keyword evidence="4 7" id="KW-0479">Metal-binding</keyword>
<dbReference type="PANTHER" id="PTHR24298">
    <property type="entry name" value="FLAVONOID 3'-MONOOXYGENASE-RELATED"/>
    <property type="match status" value="1"/>
</dbReference>
<dbReference type="InterPro" id="IPR036396">
    <property type="entry name" value="Cyt_P450_sf"/>
</dbReference>
<keyword evidence="8" id="KW-0560">Oxidoreductase</keyword>
<reference evidence="9 10" key="1">
    <citation type="journal article" date="2018" name="PLoS Genet.">
        <title>Population sequencing reveals clonal diversity and ancestral inbreeding in the grapevine cultivar Chardonnay.</title>
        <authorList>
            <person name="Roach M.J."/>
            <person name="Johnson D.L."/>
            <person name="Bohlmann J."/>
            <person name="van Vuuren H.J."/>
            <person name="Jones S.J."/>
            <person name="Pretorius I.S."/>
            <person name="Schmidt S.A."/>
            <person name="Borneman A.R."/>
        </authorList>
    </citation>
    <scope>NUCLEOTIDE SEQUENCE [LARGE SCALE GENOMIC DNA]</scope>
    <source>
        <strain evidence="10">cv. Chardonnay</strain>
        <tissue evidence="9">Leaf</tissue>
    </source>
</reference>
<dbReference type="EMBL" id="QGNW01002279">
    <property type="protein sequence ID" value="RVW21604.1"/>
    <property type="molecule type" value="Genomic_DNA"/>
</dbReference>
<dbReference type="GO" id="GO:0016020">
    <property type="term" value="C:membrane"/>
    <property type="evidence" value="ECO:0007669"/>
    <property type="project" value="UniProtKB-SubCell"/>
</dbReference>
<evidence type="ECO:0000313" key="10">
    <source>
        <dbReference type="Proteomes" id="UP000288805"/>
    </source>
</evidence>
<dbReference type="GO" id="GO:0016705">
    <property type="term" value="F:oxidoreductase activity, acting on paired donors, with incorporation or reduction of molecular oxygen"/>
    <property type="evidence" value="ECO:0007669"/>
    <property type="project" value="InterPro"/>
</dbReference>
<dbReference type="GO" id="GO:0004497">
    <property type="term" value="F:monooxygenase activity"/>
    <property type="evidence" value="ECO:0007669"/>
    <property type="project" value="UniProtKB-KW"/>
</dbReference>
<keyword evidence="3" id="KW-0812">Transmembrane</keyword>
<sequence>MPYLKAVILEGLRRHPPAHFLLPHSVTQDTTLEGFAIPKNTLVNFMVADMGWNPKIWDDPMAFKPERFMNSKGNGVEAFDVTGRKEIRMIPFGAGRRICPGYELAILHLEYFVANLVLNFEWRAVDGDEVDLSEEQGFTVEMKNPLQVHLSPRRK</sequence>
<dbReference type="Gene3D" id="1.10.630.10">
    <property type="entry name" value="Cytochrome P450"/>
    <property type="match status" value="1"/>
</dbReference>